<evidence type="ECO:0000313" key="13">
    <source>
        <dbReference type="EMBL" id="SHN52090.1"/>
    </source>
</evidence>
<evidence type="ECO:0000256" key="4">
    <source>
        <dbReference type="ARBA" id="ARBA00022723"/>
    </source>
</evidence>
<evidence type="ECO:0000313" key="14">
    <source>
        <dbReference type="Proteomes" id="UP000186469"/>
    </source>
</evidence>
<protein>
    <submittedName>
        <fullName evidence="13">Zn-dependent protease with chaperone function</fullName>
    </submittedName>
</protein>
<evidence type="ECO:0000256" key="1">
    <source>
        <dbReference type="ARBA" id="ARBA00022475"/>
    </source>
</evidence>
<evidence type="ECO:0000256" key="8">
    <source>
        <dbReference type="ARBA" id="ARBA00023049"/>
    </source>
</evidence>
<dbReference type="GO" id="GO:0006508">
    <property type="term" value="P:proteolysis"/>
    <property type="evidence" value="ECO:0007669"/>
    <property type="project" value="UniProtKB-KW"/>
</dbReference>
<evidence type="ECO:0000256" key="11">
    <source>
        <dbReference type="SAM" id="MobiDB-lite"/>
    </source>
</evidence>
<evidence type="ECO:0000256" key="7">
    <source>
        <dbReference type="ARBA" id="ARBA00022989"/>
    </source>
</evidence>
<feature type="domain" description="Peptidase M48" evidence="12">
    <location>
        <begin position="64"/>
        <end position="262"/>
    </location>
</feature>
<dbReference type="Proteomes" id="UP000186469">
    <property type="component" value="Unassembled WGS sequence"/>
</dbReference>
<keyword evidence="9" id="KW-0472">Membrane</keyword>
<keyword evidence="4" id="KW-0479">Metal-binding</keyword>
<evidence type="ECO:0000256" key="5">
    <source>
        <dbReference type="ARBA" id="ARBA00022801"/>
    </source>
</evidence>
<dbReference type="GO" id="GO:0046872">
    <property type="term" value="F:metal ion binding"/>
    <property type="evidence" value="ECO:0007669"/>
    <property type="project" value="UniProtKB-KW"/>
</dbReference>
<reference evidence="13 14" key="1">
    <citation type="submission" date="2016-12" db="EMBL/GenBank/DDBJ databases">
        <authorList>
            <person name="Song W.-J."/>
            <person name="Kurnit D.M."/>
        </authorList>
    </citation>
    <scope>NUCLEOTIDE SEQUENCE [LARGE SCALE GENOMIC DNA]</scope>
    <source>
        <strain evidence="13 14">DSM 11393</strain>
    </source>
</reference>
<dbReference type="InterPro" id="IPR001915">
    <property type="entry name" value="Peptidase_M48"/>
</dbReference>
<keyword evidence="14" id="KW-1185">Reference proteome</keyword>
<keyword evidence="2 10" id="KW-0645">Protease</keyword>
<keyword evidence="7" id="KW-1133">Transmembrane helix</keyword>
<dbReference type="Pfam" id="PF01435">
    <property type="entry name" value="Peptidase_M48"/>
    <property type="match status" value="1"/>
</dbReference>
<accession>A0A1M7S0X3</accession>
<dbReference type="InterPro" id="IPR050083">
    <property type="entry name" value="HtpX_protease"/>
</dbReference>
<dbReference type="PANTHER" id="PTHR43221:SF3">
    <property type="entry name" value="SLL1280 PROTEIN"/>
    <property type="match status" value="1"/>
</dbReference>
<evidence type="ECO:0000256" key="9">
    <source>
        <dbReference type="ARBA" id="ARBA00023136"/>
    </source>
</evidence>
<keyword evidence="8 10" id="KW-0482">Metalloprotease</keyword>
<keyword evidence="5 10" id="KW-0378">Hydrolase</keyword>
<keyword evidence="3" id="KW-0812">Transmembrane</keyword>
<dbReference type="PANTHER" id="PTHR43221">
    <property type="entry name" value="PROTEASE HTPX"/>
    <property type="match status" value="1"/>
</dbReference>
<dbReference type="Gene3D" id="3.30.2010.10">
    <property type="entry name" value="Metalloproteases ('zincins'), catalytic domain"/>
    <property type="match status" value="1"/>
</dbReference>
<dbReference type="AlphaFoldDB" id="A0A1M7S0X3"/>
<gene>
    <name evidence="13" type="ORF">SAMN02745728_00420</name>
</gene>
<comment type="similarity">
    <text evidence="10">Belongs to the peptidase M48 family.</text>
</comment>
<evidence type="ECO:0000256" key="3">
    <source>
        <dbReference type="ARBA" id="ARBA00022692"/>
    </source>
</evidence>
<dbReference type="OrthoDB" id="9810445at2"/>
<evidence type="ECO:0000259" key="12">
    <source>
        <dbReference type="Pfam" id="PF01435"/>
    </source>
</evidence>
<evidence type="ECO:0000256" key="6">
    <source>
        <dbReference type="ARBA" id="ARBA00022833"/>
    </source>
</evidence>
<feature type="region of interest" description="Disordered" evidence="11">
    <location>
        <begin position="275"/>
        <end position="303"/>
    </location>
</feature>
<evidence type="ECO:0000256" key="2">
    <source>
        <dbReference type="ARBA" id="ARBA00022670"/>
    </source>
</evidence>
<comment type="cofactor">
    <cofactor evidence="10">
        <name>Zn(2+)</name>
        <dbReference type="ChEBI" id="CHEBI:29105"/>
    </cofactor>
    <text evidence="10">Binds 1 zinc ion per subunit.</text>
</comment>
<sequence>MTSVKIKDLHSSEYEHPLDRIGLEALRKIPLFPKVLELCTVPQNSITRLELFGSNLKVSERQMPSLYKLMKEACETLEVEEPLFYLSSAPQLNAYTACPDKPIVCIYSYLLDILTDDEIRFVIGHELSHIKSQHIVYQALGTILGENLLSAVLSTVPGLSTFSQPAIYALNYAYFEWYRAAEYSCDRGGYLACQNFTASCTALMKLAGSSQRYVNELNLEEFIEQSRNFESVSSQGLGLVQKIILSNGRSHPWSVSRVHELVKFNDSGEYTNILERKAPRKELPSASDETANTTSTADKAKDAAKGLVSGFSKGFGKLSGKSEKE</sequence>
<dbReference type="RefSeq" id="WP_072695997.1">
    <property type="nucleotide sequence ID" value="NZ_FRDI01000002.1"/>
</dbReference>
<dbReference type="GO" id="GO:0004222">
    <property type="term" value="F:metalloendopeptidase activity"/>
    <property type="evidence" value="ECO:0007669"/>
    <property type="project" value="InterPro"/>
</dbReference>
<proteinExistence type="inferred from homology"/>
<organism evidence="13 14">
    <name type="scientific">Desulfovibrio litoralis DSM 11393</name>
    <dbReference type="NCBI Taxonomy" id="1121455"/>
    <lineage>
        <taxon>Bacteria</taxon>
        <taxon>Pseudomonadati</taxon>
        <taxon>Thermodesulfobacteriota</taxon>
        <taxon>Desulfovibrionia</taxon>
        <taxon>Desulfovibrionales</taxon>
        <taxon>Desulfovibrionaceae</taxon>
        <taxon>Desulfovibrio</taxon>
    </lineage>
</organism>
<evidence type="ECO:0000256" key="10">
    <source>
        <dbReference type="RuleBase" id="RU003983"/>
    </source>
</evidence>
<name>A0A1M7S0X3_9BACT</name>
<dbReference type="STRING" id="1121455.SAMN02745728_00420"/>
<dbReference type="CDD" id="cd07325">
    <property type="entry name" value="M48_Ste24p_like"/>
    <property type="match status" value="1"/>
</dbReference>
<dbReference type="EMBL" id="FRDI01000002">
    <property type="protein sequence ID" value="SHN52090.1"/>
    <property type="molecule type" value="Genomic_DNA"/>
</dbReference>
<keyword evidence="1" id="KW-1003">Cell membrane</keyword>
<keyword evidence="6 10" id="KW-0862">Zinc</keyword>